<dbReference type="InterPro" id="IPR001343">
    <property type="entry name" value="Hemolysn_Ca-bd"/>
</dbReference>
<dbReference type="InterPro" id="IPR003995">
    <property type="entry name" value="RTX_toxin_determinant-A"/>
</dbReference>
<proteinExistence type="predicted"/>
<keyword evidence="10" id="KW-1185">Reference proteome</keyword>
<feature type="region of interest" description="Disordered" evidence="8">
    <location>
        <begin position="692"/>
        <end position="717"/>
    </location>
</feature>
<protein>
    <submittedName>
        <fullName evidence="9">Ca2+-binding protein, RTX toxin-related</fullName>
    </submittedName>
</protein>
<dbReference type="Proteomes" id="UP000199382">
    <property type="component" value="Unassembled WGS sequence"/>
</dbReference>
<accession>A0A1G8WKP0</accession>
<evidence type="ECO:0000256" key="7">
    <source>
        <dbReference type="ARBA" id="ARBA00023136"/>
    </source>
</evidence>
<gene>
    <name evidence="9" type="ORF">SAMN04488026_102429</name>
</gene>
<evidence type="ECO:0000313" key="9">
    <source>
        <dbReference type="EMBL" id="SDJ78899.1"/>
    </source>
</evidence>
<dbReference type="PANTHER" id="PTHR38340">
    <property type="entry name" value="S-LAYER PROTEIN"/>
    <property type="match status" value="1"/>
</dbReference>
<name>A0A1G8WKP0_9RHOB</name>
<sequence>MTISTKLPVDTTASAEEMANAMFGEGITVISATYTGDDASSGIYTDGNTVAPDVVPADSGVILSTGAAADFTNEGGSDQNNLATNTSTNTSGIDGEADLSALVGRPVYDAAVFEAEFIPEGDTVTMQLVFGSEEYLEWVNSGYNDVVGIWVNGELAEMTIGDGAISIDNINDTSNENLFIDNTDGALNTEMDGVTVVVTVKATVQPGEVNTIKIAIADDGDAIYDSNLLIVGDSIQSAVIAEDDSVTVASKNAQTIDLTANDDAPEGARISKINGVDVIAGDVVALESGETVRLNEDGTVTVTAAPNAQNSTISYTLESPEGTTDVAFLTITTSPVDGTAGNDHMVGGYTDADGQIIDGADGVDDVIYGHGGNDKIFAGEGDDDIYGGDGDDFIRGEDGADVIEGGAGNDVIDGGQGDDVMAGGDGDDSYYIHDAGDVLTGETGGHDTVHSALDHTLDIAFEDLWLMDDSAAIRGTGNASSNFIHGNGNDNFLLGLDGDDELLGYDGNDVIEGGNGADKIDGGAGADTLDGGAGDDKLTGGEGADQLDGGAGQDTLCGGDGDDILLGGDGADILGGGTGADHMEGGAGDDEYIVENAGDVVIEAADGGTDRVRSSVDIVLSDNVEDLLMEGDAISGTGNAANNSIWGNDADNILSGGDGADRLVGGMGDDLVDGGAGNDSLDGGADNDILTAGSGHDKLKGGSGNDRLEGGSGNDRLAGGSGEDVFVFNAGDGNDVLYDFEIGTDSLQFSGLSEEDIWVEDYGKGIKLHYGESDIYMLGVSAEDYAEFDIGFEDALVA</sequence>
<evidence type="ECO:0000256" key="2">
    <source>
        <dbReference type="ARBA" id="ARBA00004613"/>
    </source>
</evidence>
<dbReference type="GO" id="GO:0005509">
    <property type="term" value="F:calcium ion binding"/>
    <property type="evidence" value="ECO:0007669"/>
    <property type="project" value="InterPro"/>
</dbReference>
<dbReference type="SUPFAM" id="SSF51120">
    <property type="entry name" value="beta-Roll"/>
    <property type="match status" value="3"/>
</dbReference>
<evidence type="ECO:0000256" key="4">
    <source>
        <dbReference type="ARBA" id="ARBA00022656"/>
    </source>
</evidence>
<dbReference type="InterPro" id="IPR050557">
    <property type="entry name" value="RTX_toxin/Mannuronan_C5-epim"/>
</dbReference>
<dbReference type="NCBIfam" id="NF038133">
    <property type="entry name" value="choice_anch_L"/>
    <property type="match status" value="1"/>
</dbReference>
<dbReference type="InterPro" id="IPR049804">
    <property type="entry name" value="Choice_anch_L"/>
</dbReference>
<dbReference type="GO" id="GO:0090729">
    <property type="term" value="F:toxin activity"/>
    <property type="evidence" value="ECO:0007669"/>
    <property type="project" value="UniProtKB-KW"/>
</dbReference>
<reference evidence="9 10" key="1">
    <citation type="submission" date="2016-10" db="EMBL/GenBank/DDBJ databases">
        <authorList>
            <person name="de Groot N.N."/>
        </authorList>
    </citation>
    <scope>NUCLEOTIDE SEQUENCE [LARGE SCALE GENOMIC DNA]</scope>
    <source>
        <strain evidence="9 10">DSM 25294</strain>
    </source>
</reference>
<keyword evidence="7" id="KW-0472">Membrane</keyword>
<keyword evidence="5" id="KW-0677">Repeat</keyword>
<dbReference type="EMBL" id="FNEK01000024">
    <property type="protein sequence ID" value="SDJ78899.1"/>
    <property type="molecule type" value="Genomic_DNA"/>
</dbReference>
<dbReference type="InterPro" id="IPR011049">
    <property type="entry name" value="Serralysin-like_metalloprot_C"/>
</dbReference>
<dbReference type="PROSITE" id="PS00330">
    <property type="entry name" value="HEMOLYSIN_CALCIUM"/>
    <property type="match status" value="10"/>
</dbReference>
<dbReference type="GO" id="GO:0016020">
    <property type="term" value="C:membrane"/>
    <property type="evidence" value="ECO:0007669"/>
    <property type="project" value="UniProtKB-SubCell"/>
</dbReference>
<dbReference type="AlphaFoldDB" id="A0A1G8WKP0"/>
<evidence type="ECO:0000256" key="8">
    <source>
        <dbReference type="SAM" id="MobiDB-lite"/>
    </source>
</evidence>
<keyword evidence="6" id="KW-0843">Virulence</keyword>
<dbReference type="InterPro" id="IPR018511">
    <property type="entry name" value="Hemolysin-typ_Ca-bd_CS"/>
</dbReference>
<feature type="region of interest" description="Disordered" evidence="8">
    <location>
        <begin position="72"/>
        <end position="94"/>
    </location>
</feature>
<dbReference type="PANTHER" id="PTHR38340:SF1">
    <property type="entry name" value="S-LAYER PROTEIN"/>
    <property type="match status" value="1"/>
</dbReference>
<dbReference type="OrthoDB" id="6305173at2"/>
<organism evidence="9 10">
    <name type="scientific">Aliiruegeria lutimaris</name>
    <dbReference type="NCBI Taxonomy" id="571298"/>
    <lineage>
        <taxon>Bacteria</taxon>
        <taxon>Pseudomonadati</taxon>
        <taxon>Pseudomonadota</taxon>
        <taxon>Alphaproteobacteria</taxon>
        <taxon>Rhodobacterales</taxon>
        <taxon>Roseobacteraceae</taxon>
        <taxon>Aliiruegeria</taxon>
    </lineage>
</organism>
<keyword evidence="3" id="KW-0964">Secreted</keyword>
<dbReference type="RefSeq" id="WP_093156462.1">
    <property type="nucleotide sequence ID" value="NZ_FNEK01000024.1"/>
</dbReference>
<feature type="compositionally biased region" description="Low complexity" evidence="8">
    <location>
        <begin position="544"/>
        <end position="554"/>
    </location>
</feature>
<evidence type="ECO:0000256" key="3">
    <source>
        <dbReference type="ARBA" id="ARBA00022525"/>
    </source>
</evidence>
<feature type="region of interest" description="Disordered" evidence="8">
    <location>
        <begin position="522"/>
        <end position="554"/>
    </location>
</feature>
<feature type="compositionally biased region" description="Low complexity" evidence="8">
    <location>
        <begin position="80"/>
        <end position="91"/>
    </location>
</feature>
<dbReference type="Pfam" id="PF17963">
    <property type="entry name" value="Big_9"/>
    <property type="match status" value="1"/>
</dbReference>
<evidence type="ECO:0000313" key="10">
    <source>
        <dbReference type="Proteomes" id="UP000199382"/>
    </source>
</evidence>
<comment type="subcellular location">
    <subcellularLocation>
        <location evidence="1">Membrane</location>
    </subcellularLocation>
    <subcellularLocation>
        <location evidence="2">Secreted</location>
    </subcellularLocation>
</comment>
<dbReference type="STRING" id="571298.SAMN04488026_102429"/>
<dbReference type="GO" id="GO:0005576">
    <property type="term" value="C:extracellular region"/>
    <property type="evidence" value="ECO:0007669"/>
    <property type="project" value="UniProtKB-SubCell"/>
</dbReference>
<dbReference type="PRINTS" id="PR00313">
    <property type="entry name" value="CABNDNGRPT"/>
</dbReference>
<evidence type="ECO:0000256" key="6">
    <source>
        <dbReference type="ARBA" id="ARBA00023026"/>
    </source>
</evidence>
<dbReference type="Pfam" id="PF00353">
    <property type="entry name" value="HemolysinCabind"/>
    <property type="match status" value="7"/>
</dbReference>
<dbReference type="Gene3D" id="2.150.10.10">
    <property type="entry name" value="Serralysin-like metalloprotease, C-terminal"/>
    <property type="match status" value="4"/>
</dbReference>
<keyword evidence="4" id="KW-0800">Toxin</keyword>
<dbReference type="PRINTS" id="PR01488">
    <property type="entry name" value="RTXTOXINA"/>
</dbReference>
<evidence type="ECO:0000256" key="5">
    <source>
        <dbReference type="ARBA" id="ARBA00022737"/>
    </source>
</evidence>
<evidence type="ECO:0000256" key="1">
    <source>
        <dbReference type="ARBA" id="ARBA00004370"/>
    </source>
</evidence>